<dbReference type="EMBL" id="JALJOT010000002">
    <property type="protein sequence ID" value="KAK9917742.1"/>
    <property type="molecule type" value="Genomic_DNA"/>
</dbReference>
<keyword evidence="2" id="KW-0851">Voltage-gated channel</keyword>
<keyword evidence="2" id="KW-0406">Ion transport</keyword>
<feature type="transmembrane region" description="Helical" evidence="4">
    <location>
        <begin position="280"/>
        <end position="303"/>
    </location>
</feature>
<dbReference type="Pfam" id="PF00027">
    <property type="entry name" value="cNMP_binding"/>
    <property type="match status" value="1"/>
</dbReference>
<dbReference type="Pfam" id="PF07885">
    <property type="entry name" value="Ion_trans_2"/>
    <property type="match status" value="1"/>
</dbReference>
<dbReference type="SUPFAM" id="SSF81324">
    <property type="entry name" value="Voltage-gated potassium channels"/>
    <property type="match status" value="1"/>
</dbReference>
<dbReference type="SUPFAM" id="SSF51206">
    <property type="entry name" value="cAMP-binding domain-like"/>
    <property type="match status" value="1"/>
</dbReference>
<evidence type="ECO:0000259" key="5">
    <source>
        <dbReference type="PROSITE" id="PS50042"/>
    </source>
</evidence>
<feature type="compositionally biased region" description="Polar residues" evidence="3">
    <location>
        <begin position="640"/>
        <end position="655"/>
    </location>
</feature>
<organism evidence="6 7">
    <name type="scientific">Coccomyxa subellipsoidea</name>
    <dbReference type="NCBI Taxonomy" id="248742"/>
    <lineage>
        <taxon>Eukaryota</taxon>
        <taxon>Viridiplantae</taxon>
        <taxon>Chlorophyta</taxon>
        <taxon>core chlorophytes</taxon>
        <taxon>Trebouxiophyceae</taxon>
        <taxon>Trebouxiophyceae incertae sedis</taxon>
        <taxon>Coccomyxaceae</taxon>
        <taxon>Coccomyxa</taxon>
    </lineage>
</organism>
<feature type="transmembrane region" description="Helical" evidence="4">
    <location>
        <begin position="350"/>
        <end position="367"/>
    </location>
</feature>
<gene>
    <name evidence="6" type="ORF">WJX75_007733</name>
</gene>
<feature type="transmembrane region" description="Helical" evidence="4">
    <location>
        <begin position="153"/>
        <end position="174"/>
    </location>
</feature>
<feature type="transmembrane region" description="Helical" evidence="4">
    <location>
        <begin position="255"/>
        <end position="274"/>
    </location>
</feature>
<proteinExistence type="predicted"/>
<dbReference type="InterPro" id="IPR018490">
    <property type="entry name" value="cNMP-bd_dom_sf"/>
</dbReference>
<keyword evidence="4" id="KW-0472">Membrane</keyword>
<keyword evidence="1" id="KW-0631">Potassium channel</keyword>
<dbReference type="PROSITE" id="PS50042">
    <property type="entry name" value="CNMP_BINDING_3"/>
    <property type="match status" value="1"/>
</dbReference>
<evidence type="ECO:0000313" key="7">
    <source>
        <dbReference type="Proteomes" id="UP001491310"/>
    </source>
</evidence>
<dbReference type="Gene3D" id="1.10.287.70">
    <property type="match status" value="1"/>
</dbReference>
<reference evidence="6 7" key="1">
    <citation type="journal article" date="2024" name="Nat. Commun.">
        <title>Phylogenomics reveals the evolutionary origins of lichenization in chlorophyte algae.</title>
        <authorList>
            <person name="Puginier C."/>
            <person name="Libourel C."/>
            <person name="Otte J."/>
            <person name="Skaloud P."/>
            <person name="Haon M."/>
            <person name="Grisel S."/>
            <person name="Petersen M."/>
            <person name="Berrin J.G."/>
            <person name="Delaux P.M."/>
            <person name="Dal Grande F."/>
            <person name="Keller J."/>
        </authorList>
    </citation>
    <scope>NUCLEOTIDE SEQUENCE [LARGE SCALE GENOMIC DNA]</scope>
    <source>
        <strain evidence="6 7">SAG 216-7</strain>
    </source>
</reference>
<dbReference type="PANTHER" id="PTHR45743:SF2">
    <property type="entry name" value="POTASSIUM CHANNEL AKT1"/>
    <property type="match status" value="1"/>
</dbReference>
<evidence type="ECO:0000256" key="1">
    <source>
        <dbReference type="ARBA" id="ARBA00022826"/>
    </source>
</evidence>
<keyword evidence="4" id="KW-0812">Transmembrane</keyword>
<evidence type="ECO:0000256" key="2">
    <source>
        <dbReference type="ARBA" id="ARBA00022882"/>
    </source>
</evidence>
<keyword evidence="2" id="KW-0407">Ion channel</keyword>
<keyword evidence="2" id="KW-0813">Transport</keyword>
<feature type="region of interest" description="Disordered" evidence="3">
    <location>
        <begin position="628"/>
        <end position="655"/>
    </location>
</feature>
<accession>A0ABR2Z1E4</accession>
<dbReference type="InterPro" id="IPR014710">
    <property type="entry name" value="RmlC-like_jellyroll"/>
</dbReference>
<evidence type="ECO:0000313" key="6">
    <source>
        <dbReference type="EMBL" id="KAK9917742.1"/>
    </source>
</evidence>
<keyword evidence="1" id="KW-0630">Potassium</keyword>
<keyword evidence="4" id="KW-1133">Transmembrane helix</keyword>
<dbReference type="Gene3D" id="2.60.120.10">
    <property type="entry name" value="Jelly Rolls"/>
    <property type="match status" value="1"/>
</dbReference>
<dbReference type="SMART" id="SM00100">
    <property type="entry name" value="cNMP"/>
    <property type="match status" value="1"/>
</dbReference>
<feature type="domain" description="Cyclic nucleotide-binding" evidence="5">
    <location>
        <begin position="485"/>
        <end position="606"/>
    </location>
</feature>
<feature type="transmembrane region" description="Helical" evidence="4">
    <location>
        <begin position="373"/>
        <end position="402"/>
    </location>
</feature>
<dbReference type="InterPro" id="IPR018247">
    <property type="entry name" value="EF_Hand_1_Ca_BS"/>
</dbReference>
<evidence type="ECO:0000256" key="4">
    <source>
        <dbReference type="SAM" id="Phobius"/>
    </source>
</evidence>
<dbReference type="InterPro" id="IPR013099">
    <property type="entry name" value="K_chnl_dom"/>
</dbReference>
<sequence>MFKSRKSKRIVDGHHYEVAVKLARDEDPVQQAFVHRRCTVSQEQWEIFLGPEETGSLNSSSYSNASFSSAKGAAPVQHKGGLMRKPTSTYDMEASNRNVRMPNRSSRSIFGLPIMSPLQPFAKYWSSMILALDLVYTAFLVPILVAFEVPDFGWTWGCLVNLIAGTFYFMELLLNFHIGFIAKYGTQKKLVIDGKATAWYYITQGQFFVDMLTAVAWIAQITLIILWDCGVNINGPVSTVYQIIRILRIIRFVSLMNRLYATAIAAGGAIFPALNVKPQYAYFINLIYGGLAILSFLSCIMNFTARREGFGSTWLNRFGVYLHLYGSADSNSNGVLTPDEVAAIPDPAKWLGGAYFMLVTMLSIGYGDITPQSIVEIIICMFCMIAGIIFFGILLGSIAEALTDLNKESKRIAKYRARMESVDKWMGKRGLSKKLRMRIGQHYQEEWIADTEALEEVQIMEEVPHALRREIAFAVNKKLFDRLTLFHDFPVSEQQTIAAMMTPLQLPAGCDICEAGDVADCLWVLHEGSVAAVDASGYESNVTIAPALLGETALLRELGDEYHFRPCALRTRQMCLLWVIPTRDLLPLLRRNPGLYHKAVQQAVPSVSFDYLAINPIGNSVGGGVASSDMQKGSALRNGASETNGGSGNSLVSSRKTPAGVSFHGVVQAAQAANGESRAQTPRPLHSAKSGGLESKPSWAALAAAHGKSRSADAKAFKGLMNLS</sequence>
<dbReference type="Proteomes" id="UP001491310">
    <property type="component" value="Unassembled WGS sequence"/>
</dbReference>
<comment type="caution">
    <text evidence="6">The sequence shown here is derived from an EMBL/GenBank/DDBJ whole genome shotgun (WGS) entry which is preliminary data.</text>
</comment>
<dbReference type="PROSITE" id="PS00018">
    <property type="entry name" value="EF_HAND_1"/>
    <property type="match status" value="1"/>
</dbReference>
<protein>
    <recommendedName>
        <fullName evidence="5">Cyclic nucleotide-binding domain-containing protein</fullName>
    </recommendedName>
</protein>
<dbReference type="InterPro" id="IPR000595">
    <property type="entry name" value="cNMP-bd_dom"/>
</dbReference>
<feature type="transmembrane region" description="Helical" evidence="4">
    <location>
        <begin position="124"/>
        <end position="147"/>
    </location>
</feature>
<keyword evidence="7" id="KW-1185">Reference proteome</keyword>
<keyword evidence="1" id="KW-0633">Potassium transport</keyword>
<dbReference type="InterPro" id="IPR045319">
    <property type="entry name" value="KAT/AKT"/>
</dbReference>
<dbReference type="Gene3D" id="1.10.287.630">
    <property type="entry name" value="Helix hairpin bin"/>
    <property type="match status" value="1"/>
</dbReference>
<dbReference type="PANTHER" id="PTHR45743">
    <property type="entry name" value="POTASSIUM CHANNEL AKT1"/>
    <property type="match status" value="1"/>
</dbReference>
<evidence type="ECO:0000256" key="3">
    <source>
        <dbReference type="SAM" id="MobiDB-lite"/>
    </source>
</evidence>
<name>A0ABR2Z1E4_9CHLO</name>
<dbReference type="CDD" id="cd00038">
    <property type="entry name" value="CAP_ED"/>
    <property type="match status" value="1"/>
</dbReference>
<feature type="region of interest" description="Disordered" evidence="3">
    <location>
        <begin position="671"/>
        <end position="693"/>
    </location>
</feature>